<protein>
    <submittedName>
        <fullName evidence="2">Uncharacterized protein</fullName>
    </submittedName>
</protein>
<reference evidence="2 3" key="1">
    <citation type="submission" date="2024-11" db="EMBL/GenBank/DDBJ databases">
        <title>Adaptive evolution of stress response genes in parasites aligns with host niche diversity.</title>
        <authorList>
            <person name="Hahn C."/>
            <person name="Resl P."/>
        </authorList>
    </citation>
    <scope>NUCLEOTIDE SEQUENCE [LARGE SCALE GENOMIC DNA]</scope>
    <source>
        <strain evidence="2">EGGRZ-B1_66</strain>
        <tissue evidence="2">Body</tissue>
    </source>
</reference>
<evidence type="ECO:0000313" key="3">
    <source>
        <dbReference type="Proteomes" id="UP001626550"/>
    </source>
</evidence>
<comment type="caution">
    <text evidence="2">The sequence shown here is derived from an EMBL/GenBank/DDBJ whole genome shotgun (WGS) entry which is preliminary data.</text>
</comment>
<feature type="compositionally biased region" description="Polar residues" evidence="1">
    <location>
        <begin position="361"/>
        <end position="370"/>
    </location>
</feature>
<dbReference type="AlphaFoldDB" id="A0ABD2PJN0"/>
<dbReference type="Proteomes" id="UP001626550">
    <property type="component" value="Unassembled WGS sequence"/>
</dbReference>
<feature type="region of interest" description="Disordered" evidence="1">
    <location>
        <begin position="361"/>
        <end position="383"/>
    </location>
</feature>
<feature type="non-terminal residue" evidence="2">
    <location>
        <position position="383"/>
    </location>
</feature>
<proteinExistence type="predicted"/>
<name>A0ABD2PJN0_9PLAT</name>
<keyword evidence="3" id="KW-1185">Reference proteome</keyword>
<feature type="compositionally biased region" description="Basic and acidic residues" evidence="1">
    <location>
        <begin position="371"/>
        <end position="383"/>
    </location>
</feature>
<evidence type="ECO:0000256" key="1">
    <source>
        <dbReference type="SAM" id="MobiDB-lite"/>
    </source>
</evidence>
<evidence type="ECO:0000313" key="2">
    <source>
        <dbReference type="EMBL" id="KAL3307649.1"/>
    </source>
</evidence>
<gene>
    <name evidence="2" type="ORF">Ciccas_013832</name>
</gene>
<dbReference type="EMBL" id="JBJKFK010006824">
    <property type="protein sequence ID" value="KAL3307649.1"/>
    <property type="molecule type" value="Genomic_DNA"/>
</dbReference>
<organism evidence="2 3">
    <name type="scientific">Cichlidogyrus casuarinus</name>
    <dbReference type="NCBI Taxonomy" id="1844966"/>
    <lineage>
        <taxon>Eukaryota</taxon>
        <taxon>Metazoa</taxon>
        <taxon>Spiralia</taxon>
        <taxon>Lophotrochozoa</taxon>
        <taxon>Platyhelminthes</taxon>
        <taxon>Monogenea</taxon>
        <taxon>Monopisthocotylea</taxon>
        <taxon>Dactylogyridea</taxon>
        <taxon>Ancyrocephalidae</taxon>
        <taxon>Cichlidogyrus</taxon>
    </lineage>
</organism>
<accession>A0ABD2PJN0</accession>
<sequence>MENPKTENIKELTTARLDPVIKSFFENMTDEHWRSIKAGKPDIAAKTLLAEAIIEIIEIASKHFQTIAQNANFEVSEVLDNMGNILPEPLAEALKADRRGHEDSTENFEQLFAKEVLLSVQSAQSDDSQTSSILGNQHIIPPNRLNKMIHFGGRMIKAFISMMKSVGMSTDTVSLTDSEVDTDILDSQDVPEEQLDEVITPASFKSKLGQPLKNTSAKIKAFFAKQFAKATILRAVKSIRATFHSTGNDESSESVEQLVDDFLLQTVKDLSDNETCELELFKSISMGKSVEFIIQLTDMLDHHASPGMAPETLPDHFRSAYVDRKVRVFLGLMRWWFFTQAESPSQSVMRALLGTASVTELQTSVPTSQPKPDHTVLDASARK</sequence>